<keyword evidence="1" id="KW-1185">Reference proteome</keyword>
<evidence type="ECO:0000313" key="2">
    <source>
        <dbReference type="WBParaSite" id="PSU_v2.g5059.t1"/>
    </source>
</evidence>
<proteinExistence type="predicted"/>
<accession>A0A914Z476</accession>
<name>A0A914Z476_9BILA</name>
<sequence>MQRHPNTVIFITSTVPIRLYATNFDLLTNQTDTVTVLPDTMADKNYIITLPTASRRIYSSLQYHIIHFLPINFEIPTKIIIKISYKINKTVTFELTTTNSSKYIHYFAQSGTVSRLPRTYYIEASQPILITTALTCTPILSTAFAPSGCDFAAFMPPPIFKQGFFIQI</sequence>
<evidence type="ECO:0000313" key="1">
    <source>
        <dbReference type="Proteomes" id="UP000887577"/>
    </source>
</evidence>
<dbReference type="Proteomes" id="UP000887577">
    <property type="component" value="Unplaced"/>
</dbReference>
<protein>
    <submittedName>
        <fullName evidence="2">IgGFc-binding protein N-terminal domain-containing protein</fullName>
    </submittedName>
</protein>
<reference evidence="2" key="1">
    <citation type="submission" date="2022-11" db="UniProtKB">
        <authorList>
            <consortium name="WormBaseParasite"/>
        </authorList>
    </citation>
    <scope>IDENTIFICATION</scope>
</reference>
<dbReference type="AlphaFoldDB" id="A0A914Z476"/>
<organism evidence="1 2">
    <name type="scientific">Panagrolaimus superbus</name>
    <dbReference type="NCBI Taxonomy" id="310955"/>
    <lineage>
        <taxon>Eukaryota</taxon>
        <taxon>Metazoa</taxon>
        <taxon>Ecdysozoa</taxon>
        <taxon>Nematoda</taxon>
        <taxon>Chromadorea</taxon>
        <taxon>Rhabditida</taxon>
        <taxon>Tylenchina</taxon>
        <taxon>Panagrolaimomorpha</taxon>
        <taxon>Panagrolaimoidea</taxon>
        <taxon>Panagrolaimidae</taxon>
        <taxon>Panagrolaimus</taxon>
    </lineage>
</organism>
<dbReference type="WBParaSite" id="PSU_v2.g5059.t1">
    <property type="protein sequence ID" value="PSU_v2.g5059.t1"/>
    <property type="gene ID" value="PSU_v2.g5059"/>
</dbReference>